<dbReference type="RefSeq" id="WP_092061093.1">
    <property type="nucleotide sequence ID" value="NZ_FOJU01000001.1"/>
</dbReference>
<evidence type="ECO:0000256" key="4">
    <source>
        <dbReference type="ARBA" id="ARBA00049244"/>
    </source>
</evidence>
<dbReference type="Proteomes" id="UP000198796">
    <property type="component" value="Unassembled WGS sequence"/>
</dbReference>
<dbReference type="PANTHER" id="PTHR30231:SF41">
    <property type="entry name" value="DNA POLYMERASE III SUBUNIT EPSILON"/>
    <property type="match status" value="1"/>
</dbReference>
<evidence type="ECO:0000256" key="1">
    <source>
        <dbReference type="ARBA" id="ARBA00012417"/>
    </source>
</evidence>
<dbReference type="Gene3D" id="3.30.420.10">
    <property type="entry name" value="Ribonuclease H-like superfamily/Ribonuclease H"/>
    <property type="match status" value="1"/>
</dbReference>
<keyword evidence="5" id="KW-1133">Transmembrane helix</keyword>
<protein>
    <recommendedName>
        <fullName evidence="1">DNA-directed DNA polymerase</fullName>
        <ecNumber evidence="1">2.7.7.7</ecNumber>
    </recommendedName>
</protein>
<keyword evidence="8" id="KW-1185">Reference proteome</keyword>
<evidence type="ECO:0000256" key="5">
    <source>
        <dbReference type="SAM" id="Phobius"/>
    </source>
</evidence>
<dbReference type="InterPro" id="IPR013520">
    <property type="entry name" value="Ribonucl_H"/>
</dbReference>
<dbReference type="InterPro" id="IPR006054">
    <property type="entry name" value="DnaQ"/>
</dbReference>
<gene>
    <name evidence="7" type="ORF">SAMN05421688_0984</name>
</gene>
<evidence type="ECO:0000313" key="8">
    <source>
        <dbReference type="Proteomes" id="UP000198796"/>
    </source>
</evidence>
<dbReference type="AlphaFoldDB" id="A0A1I0VTW4"/>
<dbReference type="NCBIfam" id="TIGR00573">
    <property type="entry name" value="dnaq"/>
    <property type="match status" value="1"/>
</dbReference>
<dbReference type="EC" id="2.7.7.7" evidence="1"/>
<keyword evidence="5" id="KW-0812">Transmembrane</keyword>
<accession>A0A1I0VTW4</accession>
<dbReference type="InterPro" id="IPR036397">
    <property type="entry name" value="RNaseH_sf"/>
</dbReference>
<feature type="transmembrane region" description="Helical" evidence="5">
    <location>
        <begin position="36"/>
        <end position="58"/>
    </location>
</feature>
<dbReference type="SUPFAM" id="SSF53098">
    <property type="entry name" value="Ribonuclease H-like"/>
    <property type="match status" value="1"/>
</dbReference>
<dbReference type="GO" id="GO:0005829">
    <property type="term" value="C:cytosol"/>
    <property type="evidence" value="ECO:0007669"/>
    <property type="project" value="TreeGrafter"/>
</dbReference>
<sequence>MSLRARIWKGVALCAGVAVVALWAGLILAGRSDDPLLFAGLFGSFALIFVAAGFGYLLDDRLARPLERVAAWLRACSHAEHLPTAPNAQDLGDLLPAAKALAEETHLAHRAADRLTQERTALLEAERTRLAQILTEIPIATILLSPEGRITLYDGQAAEVLASIAPPRLHARITSYLDPAAVEQAQRQVAKTGRPVSFTARAGDQALDCALKPLGTDGNSVLLIEHAEAKLAPEASRPLAYDFGMVAKPPETLAQCPLDRLTCVVFDLETTGLLPHKDDVVQIGALRVMNGRILAGEEVDELVNPGRPIPPASTRVHGINDAMVAGAADFATTSRRFHHFCEDAVIVAHNAPFDMAFLHKSGKATGCTWDHPILDTVLLSAVLYGTSEPHALDALCDRLGVTIPAHLRHTALGDARATAEALVRMIPMLMSRGIRTLGQTIEATSQHGRLIQDLNTPADA</sequence>
<dbReference type="GO" id="GO:0003887">
    <property type="term" value="F:DNA-directed DNA polymerase activity"/>
    <property type="evidence" value="ECO:0007669"/>
    <property type="project" value="UniProtKB-EC"/>
</dbReference>
<proteinExistence type="predicted"/>
<feature type="transmembrane region" description="Helical" evidence="5">
    <location>
        <begin position="7"/>
        <end position="30"/>
    </location>
</feature>
<dbReference type="GO" id="GO:0003677">
    <property type="term" value="F:DNA binding"/>
    <property type="evidence" value="ECO:0007669"/>
    <property type="project" value="InterPro"/>
</dbReference>
<dbReference type="Pfam" id="PF00929">
    <property type="entry name" value="RNase_T"/>
    <property type="match status" value="1"/>
</dbReference>
<evidence type="ECO:0000313" key="7">
    <source>
        <dbReference type="EMBL" id="SFA79849.1"/>
    </source>
</evidence>
<dbReference type="InterPro" id="IPR012337">
    <property type="entry name" value="RNaseH-like_sf"/>
</dbReference>
<dbReference type="CDD" id="cd06127">
    <property type="entry name" value="DEDDh"/>
    <property type="match status" value="1"/>
</dbReference>
<organism evidence="7 8">
    <name type="scientific">Poseidonocella pacifica</name>
    <dbReference type="NCBI Taxonomy" id="871651"/>
    <lineage>
        <taxon>Bacteria</taxon>
        <taxon>Pseudomonadati</taxon>
        <taxon>Pseudomonadota</taxon>
        <taxon>Alphaproteobacteria</taxon>
        <taxon>Rhodobacterales</taxon>
        <taxon>Roseobacteraceae</taxon>
        <taxon>Poseidonocella</taxon>
    </lineage>
</organism>
<dbReference type="GO" id="GO:0045004">
    <property type="term" value="P:DNA replication proofreading"/>
    <property type="evidence" value="ECO:0007669"/>
    <property type="project" value="TreeGrafter"/>
</dbReference>
<comment type="catalytic activity">
    <reaction evidence="4">
        <text>DNA(n) + a 2'-deoxyribonucleoside 5'-triphosphate = DNA(n+1) + diphosphate</text>
        <dbReference type="Rhea" id="RHEA:22508"/>
        <dbReference type="Rhea" id="RHEA-COMP:17339"/>
        <dbReference type="Rhea" id="RHEA-COMP:17340"/>
        <dbReference type="ChEBI" id="CHEBI:33019"/>
        <dbReference type="ChEBI" id="CHEBI:61560"/>
        <dbReference type="ChEBI" id="CHEBI:173112"/>
        <dbReference type="EC" id="2.7.7.7"/>
    </reaction>
</comment>
<comment type="subunit">
    <text evidence="3">DNA polymerase III contains a core (composed of alpha, epsilon and theta chains) that associates with a tau subunit. This core dimerizes to form the POLIII' complex. PolIII' associates with the gamma complex (composed of gamma, delta, delta', psi and chi chains) and with the beta chain to form the complete DNA polymerase III complex.</text>
</comment>
<dbReference type="FunFam" id="3.30.420.10:FF:000045">
    <property type="entry name" value="3'-5' exonuclease DinG"/>
    <property type="match status" value="1"/>
</dbReference>
<comment type="function">
    <text evidence="2">DNA polymerase III is a complex, multichain enzyme responsible for most of the replicative synthesis in bacteria. The epsilon subunit contain the editing function and is a proofreading 3'-5' exonuclease.</text>
</comment>
<dbReference type="EMBL" id="FOJU01000001">
    <property type="protein sequence ID" value="SFA79849.1"/>
    <property type="molecule type" value="Genomic_DNA"/>
</dbReference>
<feature type="domain" description="Exonuclease" evidence="6">
    <location>
        <begin position="262"/>
        <end position="431"/>
    </location>
</feature>
<dbReference type="GO" id="GO:0008408">
    <property type="term" value="F:3'-5' exonuclease activity"/>
    <property type="evidence" value="ECO:0007669"/>
    <property type="project" value="TreeGrafter"/>
</dbReference>
<keyword evidence="5" id="KW-0472">Membrane</keyword>
<dbReference type="STRING" id="871651.SAMN05421688_0984"/>
<dbReference type="PANTHER" id="PTHR30231">
    <property type="entry name" value="DNA POLYMERASE III SUBUNIT EPSILON"/>
    <property type="match status" value="1"/>
</dbReference>
<evidence type="ECO:0000259" key="6">
    <source>
        <dbReference type="SMART" id="SM00479"/>
    </source>
</evidence>
<dbReference type="OrthoDB" id="9804290at2"/>
<reference evidence="7 8" key="1">
    <citation type="submission" date="2016-10" db="EMBL/GenBank/DDBJ databases">
        <authorList>
            <person name="de Groot N.N."/>
        </authorList>
    </citation>
    <scope>NUCLEOTIDE SEQUENCE [LARGE SCALE GENOMIC DNA]</scope>
    <source>
        <strain evidence="7 8">DSM 29316</strain>
    </source>
</reference>
<evidence type="ECO:0000256" key="3">
    <source>
        <dbReference type="ARBA" id="ARBA00026073"/>
    </source>
</evidence>
<name>A0A1I0VTW4_9RHOB</name>
<evidence type="ECO:0000256" key="2">
    <source>
        <dbReference type="ARBA" id="ARBA00025483"/>
    </source>
</evidence>
<dbReference type="SMART" id="SM00479">
    <property type="entry name" value="EXOIII"/>
    <property type="match status" value="1"/>
</dbReference>